<feature type="compositionally biased region" description="Polar residues" evidence="2">
    <location>
        <begin position="1665"/>
        <end position="1680"/>
    </location>
</feature>
<keyword evidence="1" id="KW-0175">Coiled coil</keyword>
<feature type="coiled-coil region" evidence="1">
    <location>
        <begin position="172"/>
        <end position="199"/>
    </location>
</feature>
<dbReference type="InterPro" id="IPR038765">
    <property type="entry name" value="Papain-like_cys_pep_sf"/>
</dbReference>
<dbReference type="RefSeq" id="WP_278638484.1">
    <property type="nucleotide sequence ID" value="NZ_JAGZZP010000019.1"/>
</dbReference>
<feature type="compositionally biased region" description="Basic and acidic residues" evidence="2">
    <location>
        <begin position="333"/>
        <end position="353"/>
    </location>
</feature>
<feature type="region of interest" description="Disordered" evidence="2">
    <location>
        <begin position="42"/>
        <end position="70"/>
    </location>
</feature>
<keyword evidence="3" id="KW-0472">Membrane</keyword>
<feature type="region of interest" description="Disordered" evidence="2">
    <location>
        <begin position="220"/>
        <end position="240"/>
    </location>
</feature>
<proteinExistence type="predicted"/>
<dbReference type="CDD" id="cd14667">
    <property type="entry name" value="3D_containing_proteins"/>
    <property type="match status" value="1"/>
</dbReference>
<feature type="compositionally biased region" description="Basic and acidic residues" evidence="2">
    <location>
        <begin position="1982"/>
        <end position="1999"/>
    </location>
</feature>
<name>A0A943XWP2_9FIRM</name>
<accession>A0A943XWP2</accession>
<feature type="compositionally biased region" description="Basic and acidic residues" evidence="2">
    <location>
        <begin position="986"/>
        <end position="995"/>
    </location>
</feature>
<gene>
    <name evidence="4" type="ORF">KH327_07975</name>
</gene>
<feature type="compositionally biased region" description="Basic and acidic residues" evidence="2">
    <location>
        <begin position="1758"/>
        <end position="1772"/>
    </location>
</feature>
<feature type="region of interest" description="Disordered" evidence="2">
    <location>
        <begin position="1628"/>
        <end position="1697"/>
    </location>
</feature>
<keyword evidence="3" id="KW-0812">Transmembrane</keyword>
<feature type="compositionally biased region" description="Polar residues" evidence="2">
    <location>
        <begin position="280"/>
        <end position="289"/>
    </location>
</feature>
<protein>
    <submittedName>
        <fullName evidence="4">Uncharacterized protein</fullName>
    </submittedName>
</protein>
<organism evidence="4 5">
    <name type="scientific">Peptoniphilus harei</name>
    <dbReference type="NCBI Taxonomy" id="54005"/>
    <lineage>
        <taxon>Bacteria</taxon>
        <taxon>Bacillati</taxon>
        <taxon>Bacillota</taxon>
        <taxon>Tissierellia</taxon>
        <taxon>Tissierellales</taxon>
        <taxon>Peptoniphilaceae</taxon>
        <taxon>Peptoniphilus</taxon>
    </lineage>
</organism>
<dbReference type="PANTHER" id="PTHR36812">
    <property type="entry name" value="NEUROFILAMENT TRIPLET M PROTEIN-LIKE PROTEIN"/>
    <property type="match status" value="1"/>
</dbReference>
<feature type="region of interest" description="Disordered" evidence="2">
    <location>
        <begin position="974"/>
        <end position="1015"/>
    </location>
</feature>
<reference evidence="4" key="1">
    <citation type="submission" date="2021-02" db="EMBL/GenBank/DDBJ databases">
        <title>Infant gut strain persistence is associated with maternal origin, phylogeny, and functional potential including surface adhesion and iron acquisition.</title>
        <authorList>
            <person name="Lou Y.C."/>
        </authorList>
    </citation>
    <scope>NUCLEOTIDE SEQUENCE</scope>
    <source>
        <strain evidence="4">L3_060_052G1_dasL3_060_052G1_concoct_1</strain>
    </source>
</reference>
<feature type="transmembrane region" description="Helical" evidence="3">
    <location>
        <begin position="1302"/>
        <end position="1321"/>
    </location>
</feature>
<feature type="coiled-coil region" evidence="1">
    <location>
        <begin position="2188"/>
        <end position="2274"/>
    </location>
</feature>
<dbReference type="Proteomes" id="UP000748991">
    <property type="component" value="Unassembled WGS sequence"/>
</dbReference>
<evidence type="ECO:0000256" key="1">
    <source>
        <dbReference type="SAM" id="Coils"/>
    </source>
</evidence>
<dbReference type="PANTHER" id="PTHR36812:SF9">
    <property type="entry name" value="MYB-LIKE PROTEIN X ISOFORM X1"/>
    <property type="match status" value="1"/>
</dbReference>
<feature type="region of interest" description="Disordered" evidence="2">
    <location>
        <begin position="1982"/>
        <end position="2005"/>
    </location>
</feature>
<feature type="region of interest" description="Disordered" evidence="2">
    <location>
        <begin position="1719"/>
        <end position="1787"/>
    </location>
</feature>
<sequence length="2946" mass="337336">MSENKNKKLEIFDSEIDDRNFSGELKEGSSFHTSESLYNELINHKKKREKKKKKLYRGKRKRKNRLKDRVETVEKPNIAKDVKTSKISYDFNREERIKKKAFEEFEKTRKQQVKNTITKLKREAREGTGLKSNNVFANSKLLNNSSLKNDSNILNKNKLNVNEENVGNSFNNFNVEQEKRRIKEDKKREERLIKEQEKLFNKNLLEKQSPIGTSYGETSFFSKDNNKQNNFLNNKANDKNQKNTLSFSRFIKDQAIAKETINNRLRDRVNDEKNHKKSFNIENKYSKPNPTKKHNKNSEYGKSSGIKEGKDFHTMNSTFEKARSRVNEYQTNAKEKSDEIFKRKGNLTKDKKNLSNRGVQNNRNRKFETRSNKNQNTSNSSFVLINKDTNKINDSINKLKKDSGNNDLLKNIKSKTNSGLTYDKIILSKNSEKLSNFSPEIKGDIKTFNKDRVEFSEKIKNFQDSTSKDKIFQNKTIKDEPIKKEFKKQGKISKTKAEERVRRNNAINKFKEKTFKEKSGIKEGRDFHTMESTFNKTSSRLDRQGNIFIDSERDSLKKSRTDRQTSGIESKLAYIENRDRIKKVNSKKVLNNSSDYKNSFNSSFDYKNKNNNIKRKTEKNLAHKKLIERKVKRQAYLKNKEDLNKLYNRRNNLSNKGKINPIDEISRQDLINHRKELKRRNKNAFKRVSVGIILNEAKKFDIEKVKKAKEVIKSNSYANLDNWKVDPKKVNSKVIKRTKENLDKNTHKFASSALEKTMKKKPSKKDKNSFYRNKGYLYTTKVSNKQKLGTKEIRKKRLMRQMKLNALNKTKNMKLIAMEAARRGNITPAQARYALLQSGSIKTLIKKIDETSILSSKLRKEKKEILIHKNKKDNYHRYTKNLGKVNLKSEKDVRRFYGKIKNEQRKYFNTAFHADNKNRIKTIERRKNLRKRINRQIAYSKGLDRKKHKERLSNLSSQKRKRIVKSINKNKSFENINKRIKRKPRIDKNTFEKSKKTLNNHGKSKYKKKNRQRKRTFYKNRKNFNELKRKFGYQKRQTLKSYKEVNKDIILFNKFLKREFNKKKIKVKSKTIKRLKRIKKYRKNYAKKFGRNLRYGLGMMAYDYSSGMILGRTTEDEGYFKALAQLYGRQYISRLLLRDGKTKRKNRIKKAKEVSRKAGRILKVGSVEAWNYFTNNSDNPFYRYLQKQKLKQEARKKAKRLKIYLKKNKKDIFQKFKYRSRRFGYLALRTQQSILRVNDDEASIATSKIFDTMYSGGKLGVYTGKKAYKVGKSTKKNTKRAYKFVRKNISNVKRFARSSYQALRHTIRLIVIGIQAVLSFLATIPGIIMMVVLVLVLAVMILLSFINSLKLNETYDYGTITYNRITKLDYDANMGESQRYRDANIDALNKLQAIRDGAWSSDEDLTVIVPRRKKMPIPEPYNPTSDGLFVRTDANRLVQFLETVYQDDTIEQITDYALETNEIDAGKEYESNFGLEKIPPTESEYNRQQKNLEKISIKSAKDQVDNSTLIRKKSDGTYTNTKELSQDAVDAGVKEDPIDMMLDIFQRLHPPNSYTIDDANKDSLITKEISKDGEIKKVKIYYADRKDYPFDYFYGYEFAESKTGGDNNQENTSEDIAVDNNTAKKLELPKDGEEGLGVPSAGEEHTGREMLFRLQGSDTRFRTMDANQSTITGRLTNPFSSKEVADDPLNPGKQLDLTDPIYSVSWLIRHQDGYRHVDYDKEDEKNKDKQNRSSLFDTNTNADKTENNDTEDNTDNSTDNKAESTTDKKDETPTVSTVIPNPTNPYDFPTTYVRRRFGFETDKIYKPASDNVSDVSGFETKNLNLNYNESQNYLKKNGLTDFGEYYDKKTGLVMNSVVDVVTMPGQKVYSPMEGKLVVAGNGFLGITAPTLEDERVGGGYVLIANPDRYGAEGASSTALADLTNEKFYSTSGKLKGFKHGSILLIGGFDAESIEKLRIRAFDGENNWVDHYDELGTLKKVLKDEDPEEKARNEGSHKSDVINSEPGEISHPVLGDMYQGLGPRGLGWGRPSDIAGDLIEKRGKWTVTAYSDDPAENGLGPGGVSTTATDKTKLPEVYKGVKDKDNLLRIGDVAVPRKNGKPIIPYGTYLWIDGYGFARATDTGGAMKGDWSTANPENRVLDILMHNRDCNKWGRKVVEVIQFKGNPFENKNFDITGAGFTGDTGREELDEEIQETDTLDKKVQKLSKKVQKLTKKISGLKEKLAENSGDTSIQDKITKLEKELAEKQEKLDKLFADHEEEAKKALENMDVKEEDLQSVLYLQLYYVYPHLDLLASIGNINVPVFKQTIGKLADALSDKFNTAYTYINPAMYMETGVLDYPDNKVQSYMLETGYGSYQTDINVDDYFLDASNNVNESDHLTQCSNDDGWTLPVSTNTFDGLKVVSSYGKRNKDYISEASSQEVQAFLNQARSYLGKYTYSQLDCSGYARAVLRDMGIDFPRISASKFLNKDQPWWDKVVAYKDVRESGGDPLEGIKPGDIIVMIKGVNGYATNLSITGHIAINVGMDKENGVNRGNNVMYHSTIGRTGNGPTQGVISDTYKNATGWIRFFDAGPVENNAEIDPNNWEYSPTLEFTSSTVNRPLVGSMSKASVISTGTTQEGHAYVVTKQADESGNDKYLVYEGLDPATLRVEKGDVLKPGTELGISAGSVVKVYSPKDPATQLVTDSQELDKFNNVLEVIHPDIAKKLHSKFTEGAKKAEEKEEKNKIEYKTDGEVFSKEAVCEIPDTYTGTVTTDIVMMEGYPWMSQMASIPNEYHNVKIHGKSKTYLQNGCGGWANAMGLTKALGRPIHVPELEGGFLKNDLVMEAGLMSRFINNNYGSEVTARASSSSNFRNSQNEIIEALNSGGYAVIHSRPPDRTWTRRPSGEHRSGGHYVVLIGYDPENHPDKPFRVHDSANNNPSNTGWFTWEQVKAGAVGGSNMIVKKK</sequence>
<feature type="compositionally biased region" description="Basic residues" evidence="2">
    <location>
        <begin position="44"/>
        <end position="66"/>
    </location>
</feature>
<evidence type="ECO:0000256" key="2">
    <source>
        <dbReference type="SAM" id="MobiDB-lite"/>
    </source>
</evidence>
<dbReference type="SUPFAM" id="SSF54001">
    <property type="entry name" value="Cysteine proteinases"/>
    <property type="match status" value="1"/>
</dbReference>
<feature type="compositionally biased region" description="Basic and acidic residues" evidence="2">
    <location>
        <begin position="1719"/>
        <end position="1731"/>
    </location>
</feature>
<feature type="compositionally biased region" description="Basic and acidic residues" evidence="2">
    <location>
        <begin position="1642"/>
        <end position="1651"/>
    </location>
</feature>
<evidence type="ECO:0000313" key="4">
    <source>
        <dbReference type="EMBL" id="MBS6535756.1"/>
    </source>
</evidence>
<evidence type="ECO:0000256" key="3">
    <source>
        <dbReference type="SAM" id="Phobius"/>
    </source>
</evidence>
<feature type="transmembrane region" description="Helical" evidence="3">
    <location>
        <begin position="1328"/>
        <end position="1346"/>
    </location>
</feature>
<feature type="region of interest" description="Disordered" evidence="2">
    <location>
        <begin position="266"/>
        <end position="380"/>
    </location>
</feature>
<dbReference type="EMBL" id="JAGZZP010000019">
    <property type="protein sequence ID" value="MBS6535756.1"/>
    <property type="molecule type" value="Genomic_DNA"/>
</dbReference>
<evidence type="ECO:0000313" key="5">
    <source>
        <dbReference type="Proteomes" id="UP000748991"/>
    </source>
</evidence>
<dbReference type="InterPro" id="IPR059180">
    <property type="entry name" value="3D_YorM"/>
</dbReference>
<dbReference type="Gene3D" id="3.90.1720.10">
    <property type="entry name" value="endopeptidase domain like (from Nostoc punctiforme)"/>
    <property type="match status" value="1"/>
</dbReference>
<feature type="compositionally biased region" description="Basic residues" evidence="2">
    <location>
        <begin position="996"/>
        <end position="1015"/>
    </location>
</feature>
<comment type="caution">
    <text evidence="4">The sequence shown here is derived from an EMBL/GenBank/DDBJ whole genome shotgun (WGS) entry which is preliminary data.</text>
</comment>
<keyword evidence="3" id="KW-1133">Transmembrane helix</keyword>